<dbReference type="PANTHER" id="PTHR21621:SF0">
    <property type="entry name" value="BETA-CITRYLGLUTAMATE SYNTHASE B-RELATED"/>
    <property type="match status" value="1"/>
</dbReference>
<name>A0ABP3GI62_9ACTN</name>
<evidence type="ECO:0000259" key="5">
    <source>
        <dbReference type="PROSITE" id="PS50975"/>
    </source>
</evidence>
<keyword evidence="7" id="KW-1185">Reference proteome</keyword>
<evidence type="ECO:0000313" key="7">
    <source>
        <dbReference type="Proteomes" id="UP001500063"/>
    </source>
</evidence>
<evidence type="ECO:0000256" key="1">
    <source>
        <dbReference type="ARBA" id="ARBA00022723"/>
    </source>
</evidence>
<dbReference type="InterPro" id="IPR011761">
    <property type="entry name" value="ATP-grasp"/>
</dbReference>
<dbReference type="Proteomes" id="UP001500063">
    <property type="component" value="Unassembled WGS sequence"/>
</dbReference>
<keyword evidence="6" id="KW-0436">Ligase</keyword>
<dbReference type="PROSITE" id="PS50975">
    <property type="entry name" value="ATP_GRASP"/>
    <property type="match status" value="1"/>
</dbReference>
<protein>
    <submittedName>
        <fullName evidence="6">RimK family alpha-L-glutamate ligase</fullName>
    </submittedName>
</protein>
<dbReference type="NCBIfam" id="TIGR00768">
    <property type="entry name" value="rimK_fam"/>
    <property type="match status" value="1"/>
</dbReference>
<dbReference type="Gene3D" id="3.40.50.20">
    <property type="match status" value="1"/>
</dbReference>
<evidence type="ECO:0000256" key="4">
    <source>
        <dbReference type="PROSITE-ProRule" id="PRU00409"/>
    </source>
</evidence>
<keyword evidence="1" id="KW-0479">Metal-binding</keyword>
<dbReference type="GO" id="GO:0016874">
    <property type="term" value="F:ligase activity"/>
    <property type="evidence" value="ECO:0007669"/>
    <property type="project" value="UniProtKB-KW"/>
</dbReference>
<evidence type="ECO:0000256" key="2">
    <source>
        <dbReference type="ARBA" id="ARBA00022741"/>
    </source>
</evidence>
<dbReference type="Gene3D" id="3.30.1490.20">
    <property type="entry name" value="ATP-grasp fold, A domain"/>
    <property type="match status" value="1"/>
</dbReference>
<accession>A0ABP3GI62</accession>
<dbReference type="InterPro" id="IPR013651">
    <property type="entry name" value="ATP-grasp_RimK-type"/>
</dbReference>
<dbReference type="Pfam" id="PF08443">
    <property type="entry name" value="RimK"/>
    <property type="match status" value="1"/>
</dbReference>
<organism evidence="6 7">
    <name type="scientific">Streptomyces blastmyceticus</name>
    <dbReference type="NCBI Taxonomy" id="68180"/>
    <lineage>
        <taxon>Bacteria</taxon>
        <taxon>Bacillati</taxon>
        <taxon>Actinomycetota</taxon>
        <taxon>Actinomycetes</taxon>
        <taxon>Kitasatosporales</taxon>
        <taxon>Streptomycetaceae</taxon>
        <taxon>Streptomyces</taxon>
    </lineage>
</organism>
<sequence length="307" mass="32776">MAQSVIRNPADVWMLVRAHPMPLKRSTGELAAALGEIHGPRFAVWHTDELLFGVREGRLFLRTLAGLDVPAPSVVCVRQVPGTQHHDREVTLLRHLERMGAVLLNPLEAQLTCHNKFWQLQELALAGLPVPDSLSYATAPLPGVVRSAAPDMPCVVKSVNGLGGNGVFLAQDTRMLHDVAGSLAQEVPYLFQEYVAPSHGRDLRVVVVDGEPVAAEVRTSRDGALASNLARGGRAELCHGRYPEAEALAVQAAKSVGLAIAGVDLLFGADDSYTVCEVNAVPAWRPAMTGVVPAIAACVARHAAARR</sequence>
<keyword evidence="2 4" id="KW-0547">Nucleotide-binding</keyword>
<feature type="domain" description="ATP-grasp" evidence="5">
    <location>
        <begin position="120"/>
        <end position="304"/>
    </location>
</feature>
<gene>
    <name evidence="6" type="ORF">GCM10010319_19840</name>
</gene>
<dbReference type="Gene3D" id="3.30.470.20">
    <property type="entry name" value="ATP-grasp fold, B domain"/>
    <property type="match status" value="1"/>
</dbReference>
<proteinExistence type="predicted"/>
<dbReference type="SUPFAM" id="SSF56059">
    <property type="entry name" value="Glutathione synthetase ATP-binding domain-like"/>
    <property type="match status" value="1"/>
</dbReference>
<dbReference type="InterPro" id="IPR004666">
    <property type="entry name" value="Rp_bS6_RimK/Lys_biosynth_LsyX"/>
</dbReference>
<dbReference type="PANTHER" id="PTHR21621">
    <property type="entry name" value="RIBOSOMAL PROTEIN S6 MODIFICATION PROTEIN"/>
    <property type="match status" value="1"/>
</dbReference>
<evidence type="ECO:0000313" key="6">
    <source>
        <dbReference type="EMBL" id="GAA0343786.1"/>
    </source>
</evidence>
<reference evidence="7" key="1">
    <citation type="journal article" date="2019" name="Int. J. Syst. Evol. Microbiol.">
        <title>The Global Catalogue of Microorganisms (GCM) 10K type strain sequencing project: providing services to taxonomists for standard genome sequencing and annotation.</title>
        <authorList>
            <consortium name="The Broad Institute Genomics Platform"/>
            <consortium name="The Broad Institute Genome Sequencing Center for Infectious Disease"/>
            <person name="Wu L."/>
            <person name="Ma J."/>
        </authorList>
    </citation>
    <scope>NUCLEOTIDE SEQUENCE [LARGE SCALE GENOMIC DNA]</scope>
    <source>
        <strain evidence="7">JCM 4565</strain>
    </source>
</reference>
<dbReference type="InterPro" id="IPR013815">
    <property type="entry name" value="ATP_grasp_subdomain_1"/>
</dbReference>
<dbReference type="EMBL" id="BAAABW010000012">
    <property type="protein sequence ID" value="GAA0343786.1"/>
    <property type="molecule type" value="Genomic_DNA"/>
</dbReference>
<keyword evidence="3 4" id="KW-0067">ATP-binding</keyword>
<dbReference type="RefSeq" id="WP_344117378.1">
    <property type="nucleotide sequence ID" value="NZ_BAAABW010000012.1"/>
</dbReference>
<comment type="caution">
    <text evidence="6">The sequence shown here is derived from an EMBL/GenBank/DDBJ whole genome shotgun (WGS) entry which is preliminary data.</text>
</comment>
<evidence type="ECO:0000256" key="3">
    <source>
        <dbReference type="ARBA" id="ARBA00022840"/>
    </source>
</evidence>